<name>A0A6A6GVV0_VIRVR</name>
<feature type="region of interest" description="Disordered" evidence="1">
    <location>
        <begin position="96"/>
        <end position="115"/>
    </location>
</feature>
<protein>
    <submittedName>
        <fullName evidence="2">Uncharacterized protein</fullName>
    </submittedName>
</protein>
<evidence type="ECO:0000313" key="2">
    <source>
        <dbReference type="EMBL" id="KAF2229904.1"/>
    </source>
</evidence>
<sequence>MAASFLRGRSNPSYDNAEEEGEEEEERLASASFQEAVPGKFRTRVNEYQNQSKFPTAPLYKVNEVVYLVVPGQAQPSGPFLVTAVEENDKYRIRRQDNGQAHPGSVPQASLVVPA</sequence>
<reference evidence="2" key="1">
    <citation type="journal article" date="2020" name="Stud. Mycol.">
        <title>101 Dothideomycetes genomes: a test case for predicting lifestyles and emergence of pathogens.</title>
        <authorList>
            <person name="Haridas S."/>
            <person name="Albert R."/>
            <person name="Binder M."/>
            <person name="Bloem J."/>
            <person name="Labutti K."/>
            <person name="Salamov A."/>
            <person name="Andreopoulos B."/>
            <person name="Baker S."/>
            <person name="Barry K."/>
            <person name="Bills G."/>
            <person name="Bluhm B."/>
            <person name="Cannon C."/>
            <person name="Castanera R."/>
            <person name="Culley D."/>
            <person name="Daum C."/>
            <person name="Ezra D."/>
            <person name="Gonzalez J."/>
            <person name="Henrissat B."/>
            <person name="Kuo A."/>
            <person name="Liang C."/>
            <person name="Lipzen A."/>
            <person name="Lutzoni F."/>
            <person name="Magnuson J."/>
            <person name="Mondo S."/>
            <person name="Nolan M."/>
            <person name="Ohm R."/>
            <person name="Pangilinan J."/>
            <person name="Park H.-J."/>
            <person name="Ramirez L."/>
            <person name="Alfaro M."/>
            <person name="Sun H."/>
            <person name="Tritt A."/>
            <person name="Yoshinaga Y."/>
            <person name="Zwiers L.-H."/>
            <person name="Turgeon B."/>
            <person name="Goodwin S."/>
            <person name="Spatafora J."/>
            <person name="Crous P."/>
            <person name="Grigoriev I."/>
        </authorList>
    </citation>
    <scope>NUCLEOTIDE SEQUENCE</scope>
    <source>
        <strain evidence="2">Tuck. ex Michener</strain>
    </source>
</reference>
<feature type="compositionally biased region" description="Acidic residues" evidence="1">
    <location>
        <begin position="16"/>
        <end position="26"/>
    </location>
</feature>
<evidence type="ECO:0000313" key="3">
    <source>
        <dbReference type="Proteomes" id="UP000800092"/>
    </source>
</evidence>
<accession>A0A6A6GVV0</accession>
<feature type="region of interest" description="Disordered" evidence="1">
    <location>
        <begin position="1"/>
        <end position="33"/>
    </location>
</feature>
<proteinExistence type="predicted"/>
<dbReference type="OrthoDB" id="4759798at2759"/>
<keyword evidence="3" id="KW-1185">Reference proteome</keyword>
<evidence type="ECO:0000256" key="1">
    <source>
        <dbReference type="SAM" id="MobiDB-lite"/>
    </source>
</evidence>
<dbReference type="EMBL" id="ML991851">
    <property type="protein sequence ID" value="KAF2229904.1"/>
    <property type="molecule type" value="Genomic_DNA"/>
</dbReference>
<dbReference type="AlphaFoldDB" id="A0A6A6GVV0"/>
<gene>
    <name evidence="2" type="ORF">EV356DRAFT_536839</name>
</gene>
<organism evidence="2 3">
    <name type="scientific">Viridothelium virens</name>
    <name type="common">Speckled blister lichen</name>
    <name type="synonym">Trypethelium virens</name>
    <dbReference type="NCBI Taxonomy" id="1048519"/>
    <lineage>
        <taxon>Eukaryota</taxon>
        <taxon>Fungi</taxon>
        <taxon>Dikarya</taxon>
        <taxon>Ascomycota</taxon>
        <taxon>Pezizomycotina</taxon>
        <taxon>Dothideomycetes</taxon>
        <taxon>Dothideomycetes incertae sedis</taxon>
        <taxon>Trypetheliales</taxon>
        <taxon>Trypetheliaceae</taxon>
        <taxon>Viridothelium</taxon>
    </lineage>
</organism>
<dbReference type="Proteomes" id="UP000800092">
    <property type="component" value="Unassembled WGS sequence"/>
</dbReference>